<gene>
    <name evidence="13" type="ORF">ANANG_G00061250</name>
</gene>
<keyword evidence="5 10" id="KW-0472">Membrane</keyword>
<evidence type="ECO:0000256" key="1">
    <source>
        <dbReference type="ARBA" id="ARBA00004167"/>
    </source>
</evidence>
<dbReference type="Gene3D" id="1.10.533.10">
    <property type="entry name" value="Death Domain, Fas"/>
    <property type="match status" value="1"/>
</dbReference>
<dbReference type="InterPro" id="IPR011029">
    <property type="entry name" value="DEATH-like_dom_sf"/>
</dbReference>
<dbReference type="InterPro" id="IPR056762">
    <property type="entry name" value="Death_EDAR"/>
</dbReference>
<feature type="region of interest" description="Disordered" evidence="9">
    <location>
        <begin position="250"/>
        <end position="298"/>
    </location>
</feature>
<dbReference type="Proteomes" id="UP001044222">
    <property type="component" value="Unassembled WGS sequence"/>
</dbReference>
<evidence type="ECO:0000313" key="14">
    <source>
        <dbReference type="Proteomes" id="UP001044222"/>
    </source>
</evidence>
<feature type="domain" description="Tumor necrosis factor receptor superfamily member EDAR death" evidence="12">
    <location>
        <begin position="391"/>
        <end position="464"/>
    </location>
</feature>
<keyword evidence="2 10" id="KW-0812">Transmembrane</keyword>
<evidence type="ECO:0000259" key="12">
    <source>
        <dbReference type="Pfam" id="PF24979"/>
    </source>
</evidence>
<keyword evidence="6" id="KW-1015">Disulfide bond</keyword>
<feature type="compositionally biased region" description="Basic and acidic residues" evidence="9">
    <location>
        <begin position="268"/>
        <end position="277"/>
    </location>
</feature>
<evidence type="ECO:0000256" key="3">
    <source>
        <dbReference type="ARBA" id="ARBA00022737"/>
    </source>
</evidence>
<dbReference type="PANTHER" id="PTHR12120">
    <property type="entry name" value="TNFR-CYS DOMAIN-CONTAINING PROTEIN"/>
    <property type="match status" value="1"/>
</dbReference>
<organism evidence="13 14">
    <name type="scientific">Anguilla anguilla</name>
    <name type="common">European freshwater eel</name>
    <name type="synonym">Muraena anguilla</name>
    <dbReference type="NCBI Taxonomy" id="7936"/>
    <lineage>
        <taxon>Eukaryota</taxon>
        <taxon>Metazoa</taxon>
        <taxon>Chordata</taxon>
        <taxon>Craniata</taxon>
        <taxon>Vertebrata</taxon>
        <taxon>Euteleostomi</taxon>
        <taxon>Actinopterygii</taxon>
        <taxon>Neopterygii</taxon>
        <taxon>Teleostei</taxon>
        <taxon>Anguilliformes</taxon>
        <taxon>Anguillidae</taxon>
        <taxon>Anguilla</taxon>
    </lineage>
</organism>
<dbReference type="CDD" id="cd13421">
    <property type="entry name" value="TNFRSF_EDAR"/>
    <property type="match status" value="1"/>
</dbReference>
<evidence type="ECO:0000256" key="4">
    <source>
        <dbReference type="ARBA" id="ARBA00022989"/>
    </source>
</evidence>
<keyword evidence="4 10" id="KW-1133">Transmembrane helix</keyword>
<keyword evidence="8" id="KW-0325">Glycoprotein</keyword>
<dbReference type="SUPFAM" id="SSF47986">
    <property type="entry name" value="DEATH domain"/>
    <property type="match status" value="1"/>
</dbReference>
<dbReference type="GO" id="GO:0005886">
    <property type="term" value="C:plasma membrane"/>
    <property type="evidence" value="ECO:0007669"/>
    <property type="project" value="TreeGrafter"/>
</dbReference>
<dbReference type="PANTHER" id="PTHR12120:SF9">
    <property type="entry name" value="TUMOR NECROSIS FACTOR RECEPTOR SUPERFAMILY MEMBER EDAR"/>
    <property type="match status" value="1"/>
</dbReference>
<protein>
    <recommendedName>
        <fullName evidence="12">Tumor necrosis factor receptor superfamily member EDAR death domain-containing protein</fullName>
    </recommendedName>
</protein>
<feature type="signal peptide" evidence="11">
    <location>
        <begin position="1"/>
        <end position="45"/>
    </location>
</feature>
<evidence type="ECO:0000256" key="5">
    <source>
        <dbReference type="ARBA" id="ARBA00023136"/>
    </source>
</evidence>
<evidence type="ECO:0000313" key="13">
    <source>
        <dbReference type="EMBL" id="KAG5852330.1"/>
    </source>
</evidence>
<accession>A0A9D3S2J1</accession>
<proteinExistence type="predicted"/>
<keyword evidence="3" id="KW-0677">Repeat</keyword>
<dbReference type="Gene3D" id="2.10.50.10">
    <property type="entry name" value="Tumor Necrosis Factor Receptor, subunit A, domain 2"/>
    <property type="match status" value="1"/>
</dbReference>
<dbReference type="EMBL" id="JAFIRN010000003">
    <property type="protein sequence ID" value="KAG5852330.1"/>
    <property type="molecule type" value="Genomic_DNA"/>
</dbReference>
<dbReference type="Pfam" id="PF24979">
    <property type="entry name" value="Death_EDAR"/>
    <property type="match status" value="1"/>
</dbReference>
<sequence length="511" mass="55898">MLTIPSLFSRIPRGKGVRTMSQGREHRHSCFVSFLLVSTLPLLQAEHSSCGENEFYNQTSGSCQACPRCQPGQEPYMNCGYGSKDEEYDCVPCPAGKFSKGKYEICRRHKDCDALYRATVLTAGTVESDAECGPCLPGYYILENRPRNIYGMVCHSCQNAPRNTKECMRGTAVSSGRTPSVSSTSATIFPHPHKDPTGQGHLATALIIAMSTIFIMAIAIVLIIMFYILKAKPNGQACCTGQVVKAVEAQTNKQEDKKEAQDNATIFPEKDEFDKLKPTPPKTVKSENDASSENEQLLSRSIDSDEEAALDKQGTADLCLLSLVHLTRDKTCSSISNNNNNSSKSTGVFSSLLQIQSRRKKILDLYTKACSVAEGLSPTELPFDCLEKTSRMLSSTYSADKAVVKTWRHLAEGFGLKRDEIGGMTDGMQLFDRISAAGYSIPDLLTKLVQIERLDAVESLCADILGGAEEPRPSAPPSRPAAPASEPRLSNRPARPPWASRPMRDSTAWDS</sequence>
<evidence type="ECO:0000256" key="10">
    <source>
        <dbReference type="SAM" id="Phobius"/>
    </source>
</evidence>
<keyword evidence="14" id="KW-1185">Reference proteome</keyword>
<evidence type="ECO:0000256" key="6">
    <source>
        <dbReference type="ARBA" id="ARBA00023157"/>
    </source>
</evidence>
<feature type="compositionally biased region" description="Polar residues" evidence="9">
    <location>
        <begin position="289"/>
        <end position="298"/>
    </location>
</feature>
<dbReference type="GO" id="GO:0043123">
    <property type="term" value="P:positive regulation of canonical NF-kappaB signal transduction"/>
    <property type="evidence" value="ECO:0007669"/>
    <property type="project" value="InterPro"/>
</dbReference>
<reference evidence="13" key="1">
    <citation type="submission" date="2021-01" db="EMBL/GenBank/DDBJ databases">
        <title>A chromosome-scale assembly of European eel, Anguilla anguilla.</title>
        <authorList>
            <person name="Henkel C."/>
            <person name="Jong-Raadsen S.A."/>
            <person name="Dufour S."/>
            <person name="Weltzien F.-A."/>
            <person name="Palstra A.P."/>
            <person name="Pelster B."/>
            <person name="Spaink H.P."/>
            <person name="Van Den Thillart G.E."/>
            <person name="Jansen H."/>
            <person name="Zahm M."/>
            <person name="Klopp C."/>
            <person name="Cedric C."/>
            <person name="Louis A."/>
            <person name="Berthelot C."/>
            <person name="Parey E."/>
            <person name="Roest Crollius H."/>
            <person name="Montfort J."/>
            <person name="Robinson-Rechavi M."/>
            <person name="Bucao C."/>
            <person name="Bouchez O."/>
            <person name="Gislard M."/>
            <person name="Lluch J."/>
            <person name="Milhes M."/>
            <person name="Lampietro C."/>
            <person name="Lopez Roques C."/>
            <person name="Donnadieu C."/>
            <person name="Braasch I."/>
            <person name="Desvignes T."/>
            <person name="Postlethwait J."/>
            <person name="Bobe J."/>
            <person name="Guiguen Y."/>
            <person name="Dirks R."/>
        </authorList>
    </citation>
    <scope>NUCLEOTIDE SEQUENCE</scope>
    <source>
        <strain evidence="13">Tag_6206</strain>
        <tissue evidence="13">Liver</tissue>
    </source>
</reference>
<evidence type="ECO:0000256" key="9">
    <source>
        <dbReference type="SAM" id="MobiDB-lite"/>
    </source>
</evidence>
<name>A0A9D3S2J1_ANGAN</name>
<comment type="caution">
    <text evidence="13">The sequence shown here is derived from an EMBL/GenBank/DDBJ whole genome shotgun (WGS) entry which is preliminary data.</text>
</comment>
<evidence type="ECO:0000256" key="2">
    <source>
        <dbReference type="ARBA" id="ARBA00022692"/>
    </source>
</evidence>
<dbReference type="InterPro" id="IPR047526">
    <property type="entry name" value="TNR19/27/EDAR"/>
</dbReference>
<evidence type="ECO:0000256" key="7">
    <source>
        <dbReference type="ARBA" id="ARBA00023170"/>
    </source>
</evidence>
<feature type="transmembrane region" description="Helical" evidence="10">
    <location>
        <begin position="202"/>
        <end position="229"/>
    </location>
</feature>
<dbReference type="GO" id="GO:0046330">
    <property type="term" value="P:positive regulation of JNK cascade"/>
    <property type="evidence" value="ECO:0007669"/>
    <property type="project" value="InterPro"/>
</dbReference>
<dbReference type="AlphaFoldDB" id="A0A9D3S2J1"/>
<feature type="region of interest" description="Disordered" evidence="9">
    <location>
        <begin position="468"/>
        <end position="511"/>
    </location>
</feature>
<feature type="chain" id="PRO_5039169838" description="Tumor necrosis factor receptor superfamily member EDAR death domain-containing protein" evidence="11">
    <location>
        <begin position="46"/>
        <end position="511"/>
    </location>
</feature>
<evidence type="ECO:0000256" key="11">
    <source>
        <dbReference type="SAM" id="SignalP"/>
    </source>
</evidence>
<comment type="subcellular location">
    <subcellularLocation>
        <location evidence="1">Membrane</location>
        <topology evidence="1">Single-pass membrane protein</topology>
    </subcellularLocation>
</comment>
<evidence type="ECO:0000256" key="8">
    <source>
        <dbReference type="ARBA" id="ARBA00023180"/>
    </source>
</evidence>
<dbReference type="InterPro" id="IPR034052">
    <property type="entry name" value="EDAR_N"/>
</dbReference>
<keyword evidence="7" id="KW-0675">Receptor</keyword>
<dbReference type="GO" id="GO:0038023">
    <property type="term" value="F:signaling receptor activity"/>
    <property type="evidence" value="ECO:0007669"/>
    <property type="project" value="InterPro"/>
</dbReference>
<keyword evidence="11" id="KW-0732">Signal</keyword>